<evidence type="ECO:0000256" key="2">
    <source>
        <dbReference type="ARBA" id="ARBA00023125"/>
    </source>
</evidence>
<reference evidence="6 7" key="1">
    <citation type="submission" date="2018-01" db="EMBL/GenBank/DDBJ databases">
        <authorList>
            <person name="Clerissi C."/>
        </authorList>
    </citation>
    <scope>NUCLEOTIDE SEQUENCE [LARGE SCALE GENOMIC DNA]</scope>
    <source>
        <strain evidence="6">Cupriavidus sp. LMG 19464</strain>
    </source>
</reference>
<dbReference type="InterPro" id="IPR005471">
    <property type="entry name" value="Tscrpt_reg_IclR_N"/>
</dbReference>
<feature type="domain" description="IclR-ED" evidence="5">
    <location>
        <begin position="84"/>
        <end position="268"/>
    </location>
</feature>
<protein>
    <submittedName>
        <fullName evidence="6">Transcriptional regulator</fullName>
    </submittedName>
</protein>
<dbReference type="GO" id="GO:0045892">
    <property type="term" value="P:negative regulation of DNA-templated transcription"/>
    <property type="evidence" value="ECO:0007669"/>
    <property type="project" value="TreeGrafter"/>
</dbReference>
<dbReference type="PANTHER" id="PTHR30136:SF39">
    <property type="entry name" value="TRANSCRIPTIONAL REGULATORY PROTEIN"/>
    <property type="match status" value="1"/>
</dbReference>
<accession>A0A976A365</accession>
<dbReference type="AlphaFoldDB" id="A0A976A365"/>
<evidence type="ECO:0000313" key="7">
    <source>
        <dbReference type="Proteomes" id="UP000256780"/>
    </source>
</evidence>
<gene>
    <name evidence="6" type="ORF">CBM2587_B10180</name>
</gene>
<dbReference type="InterPro" id="IPR029016">
    <property type="entry name" value="GAF-like_dom_sf"/>
</dbReference>
<keyword evidence="3" id="KW-0804">Transcription</keyword>
<dbReference type="EMBL" id="OFSQ01000029">
    <property type="protein sequence ID" value="SOY57809.1"/>
    <property type="molecule type" value="Genomic_DNA"/>
</dbReference>
<dbReference type="PANTHER" id="PTHR30136">
    <property type="entry name" value="HELIX-TURN-HELIX TRANSCRIPTIONAL REGULATOR, ICLR FAMILY"/>
    <property type="match status" value="1"/>
</dbReference>
<dbReference type="PROSITE" id="PS51077">
    <property type="entry name" value="HTH_ICLR"/>
    <property type="match status" value="1"/>
</dbReference>
<evidence type="ECO:0000256" key="3">
    <source>
        <dbReference type="ARBA" id="ARBA00023163"/>
    </source>
</evidence>
<dbReference type="Pfam" id="PF01614">
    <property type="entry name" value="IclR_C"/>
    <property type="match status" value="1"/>
</dbReference>
<keyword evidence="1" id="KW-0805">Transcription regulation</keyword>
<dbReference type="SMART" id="SM00346">
    <property type="entry name" value="HTH_ICLR"/>
    <property type="match status" value="1"/>
</dbReference>
<dbReference type="Gene3D" id="3.30.450.40">
    <property type="match status" value="1"/>
</dbReference>
<dbReference type="SUPFAM" id="SSF46785">
    <property type="entry name" value="Winged helix' DNA-binding domain"/>
    <property type="match status" value="1"/>
</dbReference>
<dbReference type="Proteomes" id="UP000256780">
    <property type="component" value="Chromosome CBM2587_b"/>
</dbReference>
<dbReference type="GO" id="GO:0003700">
    <property type="term" value="F:DNA-binding transcription factor activity"/>
    <property type="evidence" value="ECO:0007669"/>
    <property type="project" value="TreeGrafter"/>
</dbReference>
<dbReference type="SUPFAM" id="SSF55781">
    <property type="entry name" value="GAF domain-like"/>
    <property type="match status" value="1"/>
</dbReference>
<evidence type="ECO:0000256" key="1">
    <source>
        <dbReference type="ARBA" id="ARBA00023015"/>
    </source>
</evidence>
<evidence type="ECO:0000259" key="4">
    <source>
        <dbReference type="PROSITE" id="PS51077"/>
    </source>
</evidence>
<dbReference type="InterPro" id="IPR036390">
    <property type="entry name" value="WH_DNA-bd_sf"/>
</dbReference>
<sequence length="268" mass="28994">MITTSKQAAKGPQEPGVAGTQSLSRALTLLKCIGAAHERGIELAELLAATGLDRSTAFRLVSGLVHAGFVEREADTKKYRLGIESMQLGLTAMSRAPVLVSCRPMLQSLARQTEDTVFLVIRNGDYGHCLHMEEGSYPIKAHTLMVGSLRLLGIGTAGLALLARLADAEIEALYRRHRDEYDAAGLTRLRLLELVERTRRQGYSESENLVTAGAGGVGAAFEISQGHYAALSVASVVSRMNKTRRTWVAGLVLEEVRKAEAQLRAALR</sequence>
<dbReference type="FunFam" id="1.10.10.10:FF:000056">
    <property type="entry name" value="IclR family transcriptional regulator"/>
    <property type="match status" value="1"/>
</dbReference>
<organism evidence="6 7">
    <name type="scientific">Cupriavidus taiwanensis</name>
    <dbReference type="NCBI Taxonomy" id="164546"/>
    <lineage>
        <taxon>Bacteria</taxon>
        <taxon>Pseudomonadati</taxon>
        <taxon>Pseudomonadota</taxon>
        <taxon>Betaproteobacteria</taxon>
        <taxon>Burkholderiales</taxon>
        <taxon>Burkholderiaceae</taxon>
        <taxon>Cupriavidus</taxon>
    </lineage>
</organism>
<evidence type="ECO:0000313" key="6">
    <source>
        <dbReference type="EMBL" id="SOY57809.1"/>
    </source>
</evidence>
<comment type="caution">
    <text evidence="6">The sequence shown here is derived from an EMBL/GenBank/DDBJ whole genome shotgun (WGS) entry which is preliminary data.</text>
</comment>
<dbReference type="InterPro" id="IPR050707">
    <property type="entry name" value="HTH_MetabolicPath_Reg"/>
</dbReference>
<name>A0A976A365_9BURK</name>
<dbReference type="Pfam" id="PF09339">
    <property type="entry name" value="HTH_IclR"/>
    <property type="match status" value="1"/>
</dbReference>
<evidence type="ECO:0000259" key="5">
    <source>
        <dbReference type="PROSITE" id="PS51078"/>
    </source>
</evidence>
<dbReference type="GO" id="GO:0003677">
    <property type="term" value="F:DNA binding"/>
    <property type="evidence" value="ECO:0007669"/>
    <property type="project" value="UniProtKB-KW"/>
</dbReference>
<dbReference type="Gene3D" id="1.10.10.10">
    <property type="entry name" value="Winged helix-like DNA-binding domain superfamily/Winged helix DNA-binding domain"/>
    <property type="match status" value="1"/>
</dbReference>
<dbReference type="PROSITE" id="PS51078">
    <property type="entry name" value="ICLR_ED"/>
    <property type="match status" value="1"/>
</dbReference>
<feature type="domain" description="HTH iclR-type" evidence="4">
    <location>
        <begin position="20"/>
        <end position="83"/>
    </location>
</feature>
<dbReference type="InterPro" id="IPR014757">
    <property type="entry name" value="Tscrpt_reg_IclR_C"/>
</dbReference>
<dbReference type="InterPro" id="IPR036388">
    <property type="entry name" value="WH-like_DNA-bd_sf"/>
</dbReference>
<proteinExistence type="predicted"/>
<keyword evidence="2" id="KW-0238">DNA-binding</keyword>